<dbReference type="PROSITE" id="PS01315">
    <property type="entry name" value="CDS"/>
    <property type="match status" value="1"/>
</dbReference>
<keyword evidence="15 19" id="KW-0472">Membrane</keyword>
<dbReference type="OrthoDB" id="9799199at2"/>
<evidence type="ECO:0000256" key="15">
    <source>
        <dbReference type="ARBA" id="ARBA00023136"/>
    </source>
</evidence>
<dbReference type="UniPathway" id="UPA00557">
    <property type="reaction ID" value="UER00614"/>
</dbReference>
<accession>A0A2N5Y3P9</accession>
<dbReference type="InterPro" id="IPR000374">
    <property type="entry name" value="PC_trans"/>
</dbReference>
<comment type="catalytic activity">
    <reaction evidence="1 18">
        <text>a 1,2-diacyl-sn-glycero-3-phosphate + CTP + H(+) = a CDP-1,2-diacyl-sn-glycerol + diphosphate</text>
        <dbReference type="Rhea" id="RHEA:16229"/>
        <dbReference type="ChEBI" id="CHEBI:15378"/>
        <dbReference type="ChEBI" id="CHEBI:33019"/>
        <dbReference type="ChEBI" id="CHEBI:37563"/>
        <dbReference type="ChEBI" id="CHEBI:58332"/>
        <dbReference type="ChEBI" id="CHEBI:58608"/>
        <dbReference type="EC" id="2.7.7.41"/>
    </reaction>
</comment>
<organism evidence="20 21">
    <name type="scientific">Kineobactrum sediminis</name>
    <dbReference type="NCBI Taxonomy" id="1905677"/>
    <lineage>
        <taxon>Bacteria</taxon>
        <taxon>Pseudomonadati</taxon>
        <taxon>Pseudomonadota</taxon>
        <taxon>Gammaproteobacteria</taxon>
        <taxon>Cellvibrionales</taxon>
        <taxon>Halieaceae</taxon>
        <taxon>Kineobactrum</taxon>
    </lineage>
</organism>
<dbReference type="EMBL" id="PKLZ01000003">
    <property type="protein sequence ID" value="PLW83012.1"/>
    <property type="molecule type" value="Genomic_DNA"/>
</dbReference>
<dbReference type="AlphaFoldDB" id="A0A2N5Y3P9"/>
<comment type="similarity">
    <text evidence="5 18">Belongs to the CDS family.</text>
</comment>
<dbReference type="GO" id="GO:0005886">
    <property type="term" value="C:plasma membrane"/>
    <property type="evidence" value="ECO:0007669"/>
    <property type="project" value="UniProtKB-SubCell"/>
</dbReference>
<dbReference type="RefSeq" id="WP_101520612.1">
    <property type="nucleotide sequence ID" value="NZ_PKLZ01000003.1"/>
</dbReference>
<evidence type="ECO:0000313" key="21">
    <source>
        <dbReference type="Proteomes" id="UP000234845"/>
    </source>
</evidence>
<evidence type="ECO:0000256" key="6">
    <source>
        <dbReference type="ARBA" id="ARBA00012487"/>
    </source>
</evidence>
<evidence type="ECO:0000256" key="18">
    <source>
        <dbReference type="RuleBase" id="RU003938"/>
    </source>
</evidence>
<proteinExistence type="inferred from homology"/>
<protein>
    <recommendedName>
        <fullName evidence="7 18">Phosphatidate cytidylyltransferase</fullName>
        <ecNumber evidence="6 18">2.7.7.41</ecNumber>
    </recommendedName>
</protein>
<feature type="transmembrane region" description="Helical" evidence="19">
    <location>
        <begin position="12"/>
        <end position="40"/>
    </location>
</feature>
<feature type="transmembrane region" description="Helical" evidence="19">
    <location>
        <begin position="209"/>
        <end position="233"/>
    </location>
</feature>
<dbReference type="GO" id="GO:0004605">
    <property type="term" value="F:phosphatidate cytidylyltransferase activity"/>
    <property type="evidence" value="ECO:0007669"/>
    <property type="project" value="UniProtKB-EC"/>
</dbReference>
<sequence>MLRQRVITALAMAGLFLGAVLFLPPLILALVFGALVCLGGWEWARLADWQSVFARALFSVILAAILLAFYVYTNLGGTPVQAEVQPVLGLACLWWSIALLWVKSYPASAVLWRGRVMRSMMGLLILSTAWLAAVYLLTFSQGRLLLIAMVVVVTATDIGAYFTGTRFGRHKLVVRVSPAKTWEGFWGGMTCAVLLALMLWWAIPAQMAHVSLAAVIAVVLTTALASVVGDLTVSMIKRESGVKDSGGLLPGHGGLLDRLDSLCSAAPVFTLGLLLAGW</sequence>
<evidence type="ECO:0000256" key="14">
    <source>
        <dbReference type="ARBA" id="ARBA00023098"/>
    </source>
</evidence>
<evidence type="ECO:0000256" key="2">
    <source>
        <dbReference type="ARBA" id="ARBA00004651"/>
    </source>
</evidence>
<evidence type="ECO:0000256" key="12">
    <source>
        <dbReference type="ARBA" id="ARBA00022695"/>
    </source>
</evidence>
<feature type="transmembrane region" description="Helical" evidence="19">
    <location>
        <begin position="122"/>
        <end position="138"/>
    </location>
</feature>
<evidence type="ECO:0000256" key="3">
    <source>
        <dbReference type="ARBA" id="ARBA00005119"/>
    </source>
</evidence>
<comment type="caution">
    <text evidence="20">The sequence shown here is derived from an EMBL/GenBank/DDBJ whole genome shotgun (WGS) entry which is preliminary data.</text>
</comment>
<feature type="transmembrane region" description="Helical" evidence="19">
    <location>
        <begin position="52"/>
        <end position="72"/>
    </location>
</feature>
<evidence type="ECO:0000256" key="17">
    <source>
        <dbReference type="ARBA" id="ARBA00023264"/>
    </source>
</evidence>
<name>A0A2N5Y3P9_9GAMM</name>
<dbReference type="Pfam" id="PF01148">
    <property type="entry name" value="CTP_transf_1"/>
    <property type="match status" value="1"/>
</dbReference>
<comment type="pathway">
    <text evidence="4">Lipid metabolism.</text>
</comment>
<dbReference type="PANTHER" id="PTHR46382:SF1">
    <property type="entry name" value="PHOSPHATIDATE CYTIDYLYLTRANSFERASE"/>
    <property type="match status" value="1"/>
</dbReference>
<evidence type="ECO:0000256" key="10">
    <source>
        <dbReference type="ARBA" id="ARBA00022679"/>
    </source>
</evidence>
<keyword evidence="11 18" id="KW-0812">Transmembrane</keyword>
<gene>
    <name evidence="20" type="ORF">CWI75_06165</name>
</gene>
<keyword evidence="10 18" id="KW-0808">Transferase</keyword>
<evidence type="ECO:0000256" key="13">
    <source>
        <dbReference type="ARBA" id="ARBA00022989"/>
    </source>
</evidence>
<comment type="subcellular location">
    <subcellularLocation>
        <location evidence="2">Cell membrane</location>
        <topology evidence="2">Multi-pass membrane protein</topology>
    </subcellularLocation>
</comment>
<evidence type="ECO:0000256" key="1">
    <source>
        <dbReference type="ARBA" id="ARBA00001698"/>
    </source>
</evidence>
<evidence type="ECO:0000256" key="8">
    <source>
        <dbReference type="ARBA" id="ARBA00022475"/>
    </source>
</evidence>
<dbReference type="Proteomes" id="UP000234845">
    <property type="component" value="Unassembled WGS sequence"/>
</dbReference>
<keyword evidence="17" id="KW-1208">Phospholipid metabolism</keyword>
<dbReference type="PANTHER" id="PTHR46382">
    <property type="entry name" value="PHOSPHATIDATE CYTIDYLYLTRANSFERASE"/>
    <property type="match status" value="1"/>
</dbReference>
<evidence type="ECO:0000313" key="20">
    <source>
        <dbReference type="EMBL" id="PLW83012.1"/>
    </source>
</evidence>
<evidence type="ECO:0000256" key="11">
    <source>
        <dbReference type="ARBA" id="ARBA00022692"/>
    </source>
</evidence>
<keyword evidence="12 18" id="KW-0548">Nucleotidyltransferase</keyword>
<keyword evidence="13 19" id="KW-1133">Transmembrane helix</keyword>
<keyword evidence="8" id="KW-1003">Cell membrane</keyword>
<feature type="transmembrane region" description="Helical" evidence="19">
    <location>
        <begin position="84"/>
        <end position="102"/>
    </location>
</feature>
<keyword evidence="16" id="KW-0594">Phospholipid biosynthesis</keyword>
<evidence type="ECO:0000256" key="19">
    <source>
        <dbReference type="SAM" id="Phobius"/>
    </source>
</evidence>
<comment type="pathway">
    <text evidence="3 18">Phospholipid metabolism; CDP-diacylglycerol biosynthesis; CDP-diacylglycerol from sn-glycerol 3-phosphate: step 3/3.</text>
</comment>
<evidence type="ECO:0000256" key="7">
    <source>
        <dbReference type="ARBA" id="ARBA00019373"/>
    </source>
</evidence>
<feature type="transmembrane region" description="Helical" evidence="19">
    <location>
        <begin position="184"/>
        <end position="203"/>
    </location>
</feature>
<keyword evidence="21" id="KW-1185">Reference proteome</keyword>
<dbReference type="EC" id="2.7.7.41" evidence="6 18"/>
<reference evidence="21" key="1">
    <citation type="submission" date="2017-11" db="EMBL/GenBank/DDBJ databases">
        <title>The draft genome sequence of Chromatocurvus sp. F02.</title>
        <authorList>
            <person name="Du Z.-J."/>
            <person name="Chang Y.-Q."/>
        </authorList>
    </citation>
    <scope>NUCLEOTIDE SEQUENCE [LARGE SCALE GENOMIC DNA]</scope>
    <source>
        <strain evidence="21">F02</strain>
    </source>
</reference>
<evidence type="ECO:0000256" key="16">
    <source>
        <dbReference type="ARBA" id="ARBA00023209"/>
    </source>
</evidence>
<feature type="transmembrane region" description="Helical" evidence="19">
    <location>
        <begin position="144"/>
        <end position="163"/>
    </location>
</feature>
<keyword evidence="9" id="KW-0444">Lipid biosynthesis</keyword>
<evidence type="ECO:0000256" key="5">
    <source>
        <dbReference type="ARBA" id="ARBA00010185"/>
    </source>
</evidence>
<dbReference type="GO" id="GO:0016024">
    <property type="term" value="P:CDP-diacylglycerol biosynthetic process"/>
    <property type="evidence" value="ECO:0007669"/>
    <property type="project" value="UniProtKB-UniPathway"/>
</dbReference>
<keyword evidence="14" id="KW-0443">Lipid metabolism</keyword>
<evidence type="ECO:0000256" key="4">
    <source>
        <dbReference type="ARBA" id="ARBA00005189"/>
    </source>
</evidence>
<evidence type="ECO:0000256" key="9">
    <source>
        <dbReference type="ARBA" id="ARBA00022516"/>
    </source>
</evidence>